<dbReference type="InterPro" id="IPR020814">
    <property type="entry name" value="Ribosomal_S6_plastid/chlpt"/>
</dbReference>
<keyword evidence="6" id="KW-1185">Reference proteome</keyword>
<comment type="caution">
    <text evidence="5">The sequence shown here is derived from an EMBL/GenBank/DDBJ whole genome shotgun (WGS) entry which is preliminary data.</text>
</comment>
<evidence type="ECO:0000313" key="6">
    <source>
        <dbReference type="Proteomes" id="UP000636800"/>
    </source>
</evidence>
<dbReference type="GO" id="GO:0015935">
    <property type="term" value="C:small ribosomal subunit"/>
    <property type="evidence" value="ECO:0007669"/>
    <property type="project" value="TreeGrafter"/>
</dbReference>
<dbReference type="AlphaFoldDB" id="A0A835PAL0"/>
<dbReference type="Pfam" id="PF01250">
    <property type="entry name" value="Ribosomal_S6"/>
    <property type="match status" value="1"/>
</dbReference>
<gene>
    <name evidence="5" type="ORF">HPP92_027958</name>
</gene>
<keyword evidence="2" id="KW-0699">rRNA-binding</keyword>
<dbReference type="InterPro" id="IPR014717">
    <property type="entry name" value="Transl_elong_EF1B/ribsomal_bS6"/>
</dbReference>
<evidence type="ECO:0000256" key="3">
    <source>
        <dbReference type="ARBA" id="ARBA00022884"/>
    </source>
</evidence>
<evidence type="ECO:0000256" key="2">
    <source>
        <dbReference type="ARBA" id="ARBA00022730"/>
    </source>
</evidence>
<evidence type="ECO:0000256" key="1">
    <source>
        <dbReference type="ARBA" id="ARBA00009512"/>
    </source>
</evidence>
<reference evidence="5 6" key="1">
    <citation type="journal article" date="2020" name="Nat. Food">
        <title>A phased Vanilla planifolia genome enables genetic improvement of flavour and production.</title>
        <authorList>
            <person name="Hasing T."/>
            <person name="Tang H."/>
            <person name="Brym M."/>
            <person name="Khazi F."/>
            <person name="Huang T."/>
            <person name="Chambers A.H."/>
        </authorList>
    </citation>
    <scope>NUCLEOTIDE SEQUENCE [LARGE SCALE GENOMIC DNA]</scope>
    <source>
        <tissue evidence="5">Leaf</tissue>
    </source>
</reference>
<dbReference type="GO" id="GO:0006412">
    <property type="term" value="P:translation"/>
    <property type="evidence" value="ECO:0007669"/>
    <property type="project" value="InterPro"/>
</dbReference>
<dbReference type="PANTHER" id="PTHR21011">
    <property type="entry name" value="MITOCHONDRIAL 28S RIBOSOMAL PROTEIN S6"/>
    <property type="match status" value="1"/>
</dbReference>
<proteinExistence type="inferred from homology"/>
<sequence>MIGCIASPSSSVVQSLLKRANGPRSSFNLSGLSFQKVFTGGGPWSLFVASAKKKDKPDTHIPRPDEATGPYPEAVLLRKKVVKQDGRVEPEFADAEEEKLYNFLKLQLESDLTVERMRHYEVVYLIHEDHADEVDVVVSKVQDYIKEKKGRIWRLNNWGLRRLCYKIKRASNANYILMNFEIEAKWINDFKSMLDKDERIIRHLVMKCSKAITEDCPPPPEYHTIRKNQGMEDDFDDDDDDDDDEDDDDDDKGYDDDYDYNFDFDVENKDREEE</sequence>
<feature type="region of interest" description="Disordered" evidence="4">
    <location>
        <begin position="215"/>
        <end position="274"/>
    </location>
</feature>
<evidence type="ECO:0000313" key="5">
    <source>
        <dbReference type="EMBL" id="KAG0448202.1"/>
    </source>
</evidence>
<dbReference type="EMBL" id="JADCNL010000347">
    <property type="protein sequence ID" value="KAG0448202.1"/>
    <property type="molecule type" value="Genomic_DNA"/>
</dbReference>
<comment type="similarity">
    <text evidence="1">Belongs to the bacterial ribosomal protein bS6 family.</text>
</comment>
<keyword evidence="3" id="KW-0694">RNA-binding</keyword>
<dbReference type="GO" id="GO:0003735">
    <property type="term" value="F:structural constituent of ribosome"/>
    <property type="evidence" value="ECO:0007669"/>
    <property type="project" value="InterPro"/>
</dbReference>
<dbReference type="CDD" id="cd00473">
    <property type="entry name" value="bS6"/>
    <property type="match status" value="1"/>
</dbReference>
<accession>A0A835PAL0</accession>
<dbReference type="FunFam" id="3.30.70.60:FF:000002">
    <property type="entry name" value="30S ribosomal protein S6"/>
    <property type="match status" value="1"/>
</dbReference>
<dbReference type="OrthoDB" id="2016645at2759"/>
<dbReference type="NCBIfam" id="TIGR00166">
    <property type="entry name" value="S6"/>
    <property type="match status" value="1"/>
</dbReference>
<dbReference type="HAMAP" id="MF_00360">
    <property type="entry name" value="Ribosomal_bS6"/>
    <property type="match status" value="1"/>
</dbReference>
<evidence type="ECO:0000256" key="4">
    <source>
        <dbReference type="SAM" id="MobiDB-lite"/>
    </source>
</evidence>
<organism evidence="5 6">
    <name type="scientific">Vanilla planifolia</name>
    <name type="common">Vanilla</name>
    <dbReference type="NCBI Taxonomy" id="51239"/>
    <lineage>
        <taxon>Eukaryota</taxon>
        <taxon>Viridiplantae</taxon>
        <taxon>Streptophyta</taxon>
        <taxon>Embryophyta</taxon>
        <taxon>Tracheophyta</taxon>
        <taxon>Spermatophyta</taxon>
        <taxon>Magnoliopsida</taxon>
        <taxon>Liliopsida</taxon>
        <taxon>Asparagales</taxon>
        <taxon>Orchidaceae</taxon>
        <taxon>Vanilloideae</taxon>
        <taxon>Vanilleae</taxon>
        <taxon>Vanilla</taxon>
    </lineage>
</organism>
<name>A0A835PAL0_VANPL</name>
<dbReference type="PANTHER" id="PTHR21011:SF1">
    <property type="entry name" value="SMALL RIBOSOMAL SUBUNIT PROTEIN BS6M"/>
    <property type="match status" value="1"/>
</dbReference>
<protein>
    <recommendedName>
        <fullName evidence="7">Ribosomal protein S6</fullName>
    </recommendedName>
</protein>
<dbReference type="Proteomes" id="UP000636800">
    <property type="component" value="Unassembled WGS sequence"/>
</dbReference>
<evidence type="ECO:0008006" key="7">
    <source>
        <dbReference type="Google" id="ProtNLM"/>
    </source>
</evidence>
<dbReference type="InterPro" id="IPR000529">
    <property type="entry name" value="Ribosomal_bS6"/>
</dbReference>
<dbReference type="SUPFAM" id="SSF54995">
    <property type="entry name" value="Ribosomal protein S6"/>
    <property type="match status" value="1"/>
</dbReference>
<dbReference type="GO" id="GO:0005737">
    <property type="term" value="C:cytoplasm"/>
    <property type="evidence" value="ECO:0007669"/>
    <property type="project" value="UniProtKB-ARBA"/>
</dbReference>
<dbReference type="Gene3D" id="3.30.70.60">
    <property type="match status" value="1"/>
</dbReference>
<feature type="compositionally biased region" description="Acidic residues" evidence="4">
    <location>
        <begin position="231"/>
        <end position="265"/>
    </location>
</feature>
<dbReference type="GO" id="GO:0070181">
    <property type="term" value="F:small ribosomal subunit rRNA binding"/>
    <property type="evidence" value="ECO:0007669"/>
    <property type="project" value="TreeGrafter"/>
</dbReference>
<dbReference type="InterPro" id="IPR035980">
    <property type="entry name" value="Ribosomal_bS6_sf"/>
</dbReference>